<evidence type="ECO:0000313" key="1">
    <source>
        <dbReference type="EMBL" id="TCJ87541.1"/>
    </source>
</evidence>
<name>A0A4R1F9R3_9GAMM</name>
<organism evidence="1 2">
    <name type="scientific">Cocleimonas flava</name>
    <dbReference type="NCBI Taxonomy" id="634765"/>
    <lineage>
        <taxon>Bacteria</taxon>
        <taxon>Pseudomonadati</taxon>
        <taxon>Pseudomonadota</taxon>
        <taxon>Gammaproteobacteria</taxon>
        <taxon>Thiotrichales</taxon>
        <taxon>Thiotrichaceae</taxon>
        <taxon>Cocleimonas</taxon>
    </lineage>
</organism>
<dbReference type="EMBL" id="SMFQ01000003">
    <property type="protein sequence ID" value="TCJ87541.1"/>
    <property type="molecule type" value="Genomic_DNA"/>
</dbReference>
<dbReference type="Proteomes" id="UP000294887">
    <property type="component" value="Unassembled WGS sequence"/>
</dbReference>
<proteinExistence type="predicted"/>
<sequence length="125" mass="14556">MDTKKHMKEVHDTYMNYYVPGFSNNDMAMIDRIVKYPIAHIQNGSVSMHDRYPIDPQQLKVKKGWDHTSDWEFKVTAANEKQAHAVASSIRRKKDGSIIEYVDAFYAFTKTNEGWKMFAISDVTF</sequence>
<evidence type="ECO:0008006" key="3">
    <source>
        <dbReference type="Google" id="ProtNLM"/>
    </source>
</evidence>
<evidence type="ECO:0000313" key="2">
    <source>
        <dbReference type="Proteomes" id="UP000294887"/>
    </source>
</evidence>
<protein>
    <recommendedName>
        <fullName evidence="3">Lumazine-binding protein</fullName>
    </recommendedName>
</protein>
<gene>
    <name evidence="1" type="ORF">EV695_2052</name>
</gene>
<dbReference type="AlphaFoldDB" id="A0A4R1F9R3"/>
<keyword evidence="2" id="KW-1185">Reference proteome</keyword>
<accession>A0A4R1F9R3</accession>
<comment type="caution">
    <text evidence="1">The sequence shown here is derived from an EMBL/GenBank/DDBJ whole genome shotgun (WGS) entry which is preliminary data.</text>
</comment>
<reference evidence="1 2" key="1">
    <citation type="submission" date="2019-03" db="EMBL/GenBank/DDBJ databases">
        <title>Genomic Encyclopedia of Type Strains, Phase IV (KMG-IV): sequencing the most valuable type-strain genomes for metagenomic binning, comparative biology and taxonomic classification.</title>
        <authorList>
            <person name="Goeker M."/>
        </authorList>
    </citation>
    <scope>NUCLEOTIDE SEQUENCE [LARGE SCALE GENOMIC DNA]</scope>
    <source>
        <strain evidence="1 2">DSM 24830</strain>
    </source>
</reference>